<keyword evidence="1" id="KW-0175">Coiled coil</keyword>
<evidence type="ECO:0000256" key="2">
    <source>
        <dbReference type="SAM" id="MobiDB-lite"/>
    </source>
</evidence>
<proteinExistence type="predicted"/>
<feature type="region of interest" description="Disordered" evidence="2">
    <location>
        <begin position="566"/>
        <end position="585"/>
    </location>
</feature>
<dbReference type="EMBL" id="LIYD01000005">
    <property type="protein sequence ID" value="KOS07004.1"/>
    <property type="molecule type" value="Genomic_DNA"/>
</dbReference>
<dbReference type="STRING" id="1202724.AM493_13905"/>
<evidence type="ECO:0000313" key="3">
    <source>
        <dbReference type="EMBL" id="KOS07004.1"/>
    </source>
</evidence>
<evidence type="ECO:0000256" key="1">
    <source>
        <dbReference type="SAM" id="Coils"/>
    </source>
</evidence>
<evidence type="ECO:0000313" key="4">
    <source>
        <dbReference type="Proteomes" id="UP000037755"/>
    </source>
</evidence>
<dbReference type="OrthoDB" id="1315743at2"/>
<name>A0A0M8ME70_9FLAO</name>
<comment type="caution">
    <text evidence="3">The sequence shown here is derived from an EMBL/GenBank/DDBJ whole genome shotgun (WGS) entry which is preliminary data.</text>
</comment>
<accession>A0A0M8ME70</accession>
<organism evidence="3 4">
    <name type="scientific">Flavobacterium akiainvivens</name>
    <dbReference type="NCBI Taxonomy" id="1202724"/>
    <lineage>
        <taxon>Bacteria</taxon>
        <taxon>Pseudomonadati</taxon>
        <taxon>Bacteroidota</taxon>
        <taxon>Flavobacteriia</taxon>
        <taxon>Flavobacteriales</taxon>
        <taxon>Flavobacteriaceae</taxon>
        <taxon>Flavobacterium</taxon>
    </lineage>
</organism>
<sequence>MAKDKIILAELDFDTKNLVKAAQDTKKEMEALMERQEKLAKKGKESSAEFIRNEAVLKSLTRAYEEQSNAIAAHMGQTEKMGATFNDFKTRLGEAFNSINIFNGGLGDFLSRAKEAGGTGKLFKGAVEGMTTGIKGMGAAIKANPLGAFLSIIGFVIDKLLNFTPLTNAMQKAFAALAPVIEWVNKPIELLAGGIEAIAGWLGKLTGATDDAAQGLEKIAQAQSRLNSEMILQEELNNTAKKQVDQLIAKSRDQTLSEKERIKALQDAAAVEQENYNQRRHLSEEAYRIAQAKLQQEKKLSDDEMLILENGTAAQIAKLQETRGITAEELKTLQDAKVEKQRIVDEEVTIKKRQSADEKSVRDQVKAQDAAAAREAEATRQKQYDKALERQRQLLDLFVAESGTRGKTLAQQLKYEEDYATKSIALLKEQLRLKKITTLEFQIAEENINTQSQQNMFDITNRFAKAQLDLELQRSKSLFENAEKIDEELVVKENERLAGNLKKKEEQLAKELKIDDDLLKAKGNNLVQMSTEELQYLKEVEAMHAEHEEAIAQNNQKLKDFTAATEEKEAAKKQQKRADEAAKAEEEYQARLEKAQTEYDAQVITEEAHHQAYIETLKQQLEDKKITQEQYNALETEAVKQKEQNIRDIEKARLDNKLQMASQSYSQMAEIFGKESKAGKAFSAAAALIDTYQAATKALAASPPPFNYVAAATVTATGLRNVAKITSSKQPKFEQGGLVQVGGNRHSAGGTLFTGADGTRFEAEQGELIGVMNRNAARHFMAFNNAFPAGGSTAPNYFANGGIVSREIAQQQLNVDELAGKIALANAALPQPVVAVQDIITQGNSYVQVRDGANF</sequence>
<dbReference type="AlphaFoldDB" id="A0A0M8ME70"/>
<keyword evidence="4" id="KW-1185">Reference proteome</keyword>
<dbReference type="RefSeq" id="WP_054408635.1">
    <property type="nucleotide sequence ID" value="NZ_FOYA01000009.1"/>
</dbReference>
<gene>
    <name evidence="3" type="ORF">AM493_13905</name>
</gene>
<reference evidence="3 4" key="1">
    <citation type="submission" date="2015-08" db="EMBL/GenBank/DDBJ databases">
        <title>Whole genome sequence of Flavobacterium akiainvivens IK-1T, from decaying Wikstroemia oahuensis, an endemic Hawaiian shrub.</title>
        <authorList>
            <person name="Wan X."/>
            <person name="Hou S."/>
            <person name="Saito J."/>
            <person name="Donachie S."/>
        </authorList>
    </citation>
    <scope>NUCLEOTIDE SEQUENCE [LARGE SCALE GENOMIC DNA]</scope>
    <source>
        <strain evidence="3 4">IK-1</strain>
    </source>
</reference>
<feature type="coiled-coil region" evidence="1">
    <location>
        <begin position="15"/>
        <end position="46"/>
    </location>
</feature>
<dbReference type="PATRIC" id="fig|1202724.3.peg.2883"/>
<dbReference type="Proteomes" id="UP000037755">
    <property type="component" value="Unassembled WGS sequence"/>
</dbReference>
<protein>
    <submittedName>
        <fullName evidence="3">Uncharacterized protein</fullName>
    </submittedName>
</protein>